<name>A0ABY5BZV1_9LACO</name>
<feature type="chain" id="PRO_5046761347" evidence="7">
    <location>
        <begin position="42"/>
        <end position="394"/>
    </location>
</feature>
<dbReference type="PANTHER" id="PTHR47053:SF1">
    <property type="entry name" value="MUREIN DD-ENDOPEPTIDASE MEPH-RELATED"/>
    <property type="match status" value="1"/>
</dbReference>
<dbReference type="InterPro" id="IPR000064">
    <property type="entry name" value="NLP_P60_dom"/>
</dbReference>
<dbReference type="SUPFAM" id="SSF54001">
    <property type="entry name" value="Cysteine proteinases"/>
    <property type="match status" value="1"/>
</dbReference>
<dbReference type="Gene3D" id="3.90.1720.10">
    <property type="entry name" value="endopeptidase domain like (from Nostoc punctiforme)"/>
    <property type="match status" value="1"/>
</dbReference>
<dbReference type="SMART" id="SM00287">
    <property type="entry name" value="SH3b"/>
    <property type="match status" value="1"/>
</dbReference>
<evidence type="ECO:0000313" key="9">
    <source>
        <dbReference type="EMBL" id="USS91319.1"/>
    </source>
</evidence>
<dbReference type="PANTHER" id="PTHR47053">
    <property type="entry name" value="MUREIN DD-ENDOPEPTIDASE MEPH-RELATED"/>
    <property type="match status" value="1"/>
</dbReference>
<keyword evidence="5" id="KW-0788">Thiol protease</keyword>
<dbReference type="InterPro" id="IPR038765">
    <property type="entry name" value="Papain-like_cys_pep_sf"/>
</dbReference>
<dbReference type="Proteomes" id="UP001056164">
    <property type="component" value="Chromosome"/>
</dbReference>
<protein>
    <submittedName>
        <fullName evidence="9">NlpC/P60 family protein</fullName>
    </submittedName>
</protein>
<dbReference type="Pfam" id="PF00877">
    <property type="entry name" value="NLPC_P60"/>
    <property type="match status" value="1"/>
</dbReference>
<keyword evidence="3 7" id="KW-0732">Signal</keyword>
<accession>A0ABY5BZV1</accession>
<evidence type="ECO:0000256" key="5">
    <source>
        <dbReference type="ARBA" id="ARBA00022807"/>
    </source>
</evidence>
<dbReference type="RefSeq" id="WP_252795848.1">
    <property type="nucleotide sequence ID" value="NZ_CP097121.1"/>
</dbReference>
<evidence type="ECO:0000259" key="8">
    <source>
        <dbReference type="PROSITE" id="PS51935"/>
    </source>
</evidence>
<feature type="compositionally biased region" description="Low complexity" evidence="6">
    <location>
        <begin position="158"/>
        <end position="297"/>
    </location>
</feature>
<keyword evidence="10" id="KW-1185">Reference proteome</keyword>
<dbReference type="Gene3D" id="2.30.30.40">
    <property type="entry name" value="SH3 Domains"/>
    <property type="match status" value="1"/>
</dbReference>
<feature type="domain" description="NlpC/P60" evidence="8">
    <location>
        <begin position="37"/>
        <end position="155"/>
    </location>
</feature>
<dbReference type="InterPro" id="IPR003646">
    <property type="entry name" value="SH3-like_bac-type"/>
</dbReference>
<dbReference type="Pfam" id="PF08460">
    <property type="entry name" value="SH3_5"/>
    <property type="match status" value="1"/>
</dbReference>
<feature type="signal peptide" evidence="7">
    <location>
        <begin position="1"/>
        <end position="41"/>
    </location>
</feature>
<feature type="region of interest" description="Disordered" evidence="6">
    <location>
        <begin position="155"/>
        <end position="301"/>
    </location>
</feature>
<evidence type="ECO:0000256" key="4">
    <source>
        <dbReference type="ARBA" id="ARBA00022801"/>
    </source>
</evidence>
<comment type="similarity">
    <text evidence="1">Belongs to the peptidase C40 family.</text>
</comment>
<keyword evidence="2" id="KW-0645">Protease</keyword>
<evidence type="ECO:0000256" key="1">
    <source>
        <dbReference type="ARBA" id="ARBA00007074"/>
    </source>
</evidence>
<reference evidence="9" key="1">
    <citation type="submission" date="2022-05" db="EMBL/GenBank/DDBJ databases">
        <authorList>
            <person name="Oliphant S.A."/>
            <person name="Watson-Haigh N.S."/>
            <person name="Sumby K.M."/>
            <person name="Gardner J.M."/>
            <person name="Jiranek V."/>
        </authorList>
    </citation>
    <scope>NUCLEOTIDE SEQUENCE</scope>
    <source>
        <strain evidence="9">KI4_A6</strain>
    </source>
</reference>
<dbReference type="InterPro" id="IPR022263">
    <property type="entry name" value="KxYKxGKxW"/>
</dbReference>
<evidence type="ECO:0000256" key="7">
    <source>
        <dbReference type="SAM" id="SignalP"/>
    </source>
</evidence>
<dbReference type="PROSITE" id="PS51935">
    <property type="entry name" value="NLPC_P60"/>
    <property type="match status" value="1"/>
</dbReference>
<dbReference type="EMBL" id="CP097121">
    <property type="protein sequence ID" value="USS91319.1"/>
    <property type="molecule type" value="Genomic_DNA"/>
</dbReference>
<evidence type="ECO:0000256" key="6">
    <source>
        <dbReference type="SAM" id="MobiDB-lite"/>
    </source>
</evidence>
<dbReference type="NCBIfam" id="TIGR03715">
    <property type="entry name" value="KxYKxGKxW"/>
    <property type="match status" value="1"/>
</dbReference>
<evidence type="ECO:0000256" key="3">
    <source>
        <dbReference type="ARBA" id="ARBA00022729"/>
    </source>
</evidence>
<evidence type="ECO:0000313" key="10">
    <source>
        <dbReference type="Proteomes" id="UP001056164"/>
    </source>
</evidence>
<keyword evidence="4" id="KW-0378">Hydrolase</keyword>
<organism evidence="9 10">
    <name type="scientific">Fructilactobacillus carniphilus</name>
    <dbReference type="NCBI Taxonomy" id="2940297"/>
    <lineage>
        <taxon>Bacteria</taxon>
        <taxon>Bacillati</taxon>
        <taxon>Bacillota</taxon>
        <taxon>Bacilli</taxon>
        <taxon>Lactobacillales</taxon>
        <taxon>Lactobacillaceae</taxon>
        <taxon>Fructilactobacillus</taxon>
    </lineage>
</organism>
<dbReference type="Pfam" id="PF19258">
    <property type="entry name" value="KxYKxGKxW_sig"/>
    <property type="match status" value="1"/>
</dbReference>
<evidence type="ECO:0000256" key="2">
    <source>
        <dbReference type="ARBA" id="ARBA00022670"/>
    </source>
</evidence>
<gene>
    <name evidence="9" type="ORF">M3M37_03755</name>
</gene>
<sequence length="394" mass="40800">MKNTKVHFKMYKAGKKWLFAGIATSMMAGAFMFAGSNTASADVISTGQQHVGTSYAWGGSNPGGFDCSGFTQYVYGQNGVSLPRTAAAQAAAAQPVSASEAQAGDLVFFNDGSGIYHVGIYQGNGQMLDAQNRGVISGDSISYFPGQVTYGRVGGGASAAQAQPSQAQTQGQSAAATDNGQQAQAANTAQPAADTQAQTANTDQQQAAAQPAADDSQAQAANTDQPAADTQAQTTNTDQQAAAQPAADDSQAQTTNTDQQAAAQPAADDSQAHTANTDQPAADTQAQTANADQQPAAETKPVLTDAKLVSQSSNEGKFNPETGYFINGDTQIAVRKSASLKDKITGYLPAGAKISYDGYVVKDGHVWVEYTGYNGDKLYCPVRETHKVAWGSFE</sequence>
<proteinExistence type="inferred from homology"/>
<dbReference type="InterPro" id="IPR051202">
    <property type="entry name" value="Peptidase_C40"/>
</dbReference>